<gene>
    <name evidence="18" type="primary">ilvB</name>
    <name evidence="18" type="ORF">GTO91_03920</name>
</gene>
<dbReference type="GO" id="GO:0000287">
    <property type="term" value="F:magnesium ion binding"/>
    <property type="evidence" value="ECO:0007669"/>
    <property type="project" value="UniProtKB-UniRule"/>
</dbReference>
<comment type="cofactor">
    <cofactor evidence="14">
        <name>thiamine diphosphate</name>
        <dbReference type="ChEBI" id="CHEBI:58937"/>
    </cofactor>
    <text evidence="14">Binds 1 thiamine pyrophosphate per subunit.</text>
</comment>
<dbReference type="InterPro" id="IPR012000">
    <property type="entry name" value="Thiamin_PyroP_enz_cen_dom"/>
</dbReference>
<evidence type="ECO:0000256" key="8">
    <source>
        <dbReference type="ARBA" id="ARBA00022723"/>
    </source>
</evidence>
<dbReference type="GO" id="GO:0009097">
    <property type="term" value="P:isoleucine biosynthetic process"/>
    <property type="evidence" value="ECO:0007669"/>
    <property type="project" value="UniProtKB-UniPathway"/>
</dbReference>
<evidence type="ECO:0000256" key="3">
    <source>
        <dbReference type="ARBA" id="ARBA00007812"/>
    </source>
</evidence>
<dbReference type="InterPro" id="IPR029061">
    <property type="entry name" value="THDP-binding"/>
</dbReference>
<proteinExistence type="inferred from homology"/>
<protein>
    <recommendedName>
        <fullName evidence="4 14">Acetolactate synthase</fullName>
        <ecNumber evidence="4 14">2.2.1.6</ecNumber>
    </recommendedName>
</protein>
<reference evidence="18 19" key="1">
    <citation type="submission" date="2020-01" db="EMBL/GenBank/DDBJ databases">
        <title>Whole-genome sequence of Heliobacterium undosum DSM 13378.</title>
        <authorList>
            <person name="Kyndt J.A."/>
            <person name="Meyer T.E."/>
        </authorList>
    </citation>
    <scope>NUCLEOTIDE SEQUENCE [LARGE SCALE GENOMIC DNA]</scope>
    <source>
        <strain evidence="18 19">DSM 13378</strain>
    </source>
</reference>
<evidence type="ECO:0000256" key="4">
    <source>
        <dbReference type="ARBA" id="ARBA00013145"/>
    </source>
</evidence>
<evidence type="ECO:0000259" key="15">
    <source>
        <dbReference type="Pfam" id="PF00205"/>
    </source>
</evidence>
<evidence type="ECO:0000256" key="7">
    <source>
        <dbReference type="ARBA" id="ARBA00022679"/>
    </source>
</evidence>
<evidence type="ECO:0000256" key="5">
    <source>
        <dbReference type="ARBA" id="ARBA00022605"/>
    </source>
</evidence>
<dbReference type="InterPro" id="IPR012001">
    <property type="entry name" value="Thiamin_PyroP_enz_TPP-bd_dom"/>
</dbReference>
<keyword evidence="7 14" id="KW-0808">Transferase</keyword>
<feature type="domain" description="Thiamine pyrophosphate enzyme N-terminal TPP-binding" evidence="17">
    <location>
        <begin position="6"/>
        <end position="120"/>
    </location>
</feature>
<keyword evidence="19" id="KW-1185">Reference proteome</keyword>
<dbReference type="FunFam" id="3.40.50.1220:FF:000008">
    <property type="entry name" value="Acetolactate synthase"/>
    <property type="match status" value="1"/>
</dbReference>
<keyword evidence="10 14" id="KW-0460">Magnesium</keyword>
<dbReference type="Gene3D" id="3.40.50.1220">
    <property type="entry name" value="TPP-binding domain"/>
    <property type="match status" value="1"/>
</dbReference>
<dbReference type="CDD" id="cd02015">
    <property type="entry name" value="TPP_AHAS"/>
    <property type="match status" value="1"/>
</dbReference>
<evidence type="ECO:0000256" key="1">
    <source>
        <dbReference type="ARBA" id="ARBA00004974"/>
    </source>
</evidence>
<dbReference type="UniPathway" id="UPA00049">
    <property type="reaction ID" value="UER00059"/>
</dbReference>
<dbReference type="AlphaFoldDB" id="A0A845L004"/>
<dbReference type="Gene3D" id="3.40.50.970">
    <property type="match status" value="2"/>
</dbReference>
<comment type="pathway">
    <text evidence="1 14">Amino-acid biosynthesis; L-isoleucine biosynthesis; L-isoleucine from 2-oxobutanoate: step 1/4.</text>
</comment>
<evidence type="ECO:0000313" key="19">
    <source>
        <dbReference type="Proteomes" id="UP000463470"/>
    </source>
</evidence>
<comment type="pathway">
    <text evidence="2 14">Amino-acid biosynthesis; L-valine biosynthesis; L-valine from pyruvate: step 1/4.</text>
</comment>
<dbReference type="CDD" id="cd07035">
    <property type="entry name" value="TPP_PYR_POX_like"/>
    <property type="match status" value="1"/>
</dbReference>
<keyword evidence="5 14" id="KW-0028">Amino-acid biosynthesis</keyword>
<evidence type="ECO:0000256" key="11">
    <source>
        <dbReference type="ARBA" id="ARBA00023052"/>
    </source>
</evidence>
<dbReference type="PROSITE" id="PS00187">
    <property type="entry name" value="TPP_ENZYMES"/>
    <property type="match status" value="1"/>
</dbReference>
<dbReference type="InterPro" id="IPR039368">
    <property type="entry name" value="AHAS_TPP"/>
</dbReference>
<keyword evidence="11 14" id="KW-0786">Thiamine pyrophosphate</keyword>
<dbReference type="InterPro" id="IPR029035">
    <property type="entry name" value="DHS-like_NAD/FAD-binding_dom"/>
</dbReference>
<dbReference type="SUPFAM" id="SSF52518">
    <property type="entry name" value="Thiamin diphosphate-binding fold (THDP-binding)"/>
    <property type="match status" value="2"/>
</dbReference>
<evidence type="ECO:0000313" key="18">
    <source>
        <dbReference type="EMBL" id="MZP28856.1"/>
    </source>
</evidence>
<dbReference type="InterPro" id="IPR045229">
    <property type="entry name" value="TPP_enz"/>
</dbReference>
<keyword evidence="6" id="KW-0285">Flavoprotein</keyword>
<keyword evidence="12 14" id="KW-0100">Branched-chain amino acid biosynthesis</keyword>
<dbReference type="InterPro" id="IPR011766">
    <property type="entry name" value="TPP_enzyme_TPP-bd"/>
</dbReference>
<keyword evidence="9" id="KW-0274">FAD</keyword>
<evidence type="ECO:0000256" key="12">
    <source>
        <dbReference type="ARBA" id="ARBA00023304"/>
    </source>
</evidence>
<dbReference type="Pfam" id="PF02776">
    <property type="entry name" value="TPP_enzyme_N"/>
    <property type="match status" value="1"/>
</dbReference>
<evidence type="ECO:0000256" key="2">
    <source>
        <dbReference type="ARBA" id="ARBA00005025"/>
    </source>
</evidence>
<evidence type="ECO:0000256" key="6">
    <source>
        <dbReference type="ARBA" id="ARBA00022630"/>
    </source>
</evidence>
<dbReference type="InterPro" id="IPR012846">
    <property type="entry name" value="Acetolactate_synth_lsu"/>
</dbReference>
<dbReference type="NCBIfam" id="TIGR00118">
    <property type="entry name" value="acolac_lg"/>
    <property type="match status" value="1"/>
</dbReference>
<keyword evidence="8 14" id="KW-0479">Metal-binding</keyword>
<dbReference type="FunFam" id="3.40.50.970:FF:000016">
    <property type="entry name" value="Acetolactate synthase"/>
    <property type="match status" value="1"/>
</dbReference>
<dbReference type="GO" id="GO:0005948">
    <property type="term" value="C:acetolactate synthase complex"/>
    <property type="evidence" value="ECO:0007669"/>
    <property type="project" value="TreeGrafter"/>
</dbReference>
<name>A0A845L004_9FIRM</name>
<dbReference type="EMBL" id="WXEY01000003">
    <property type="protein sequence ID" value="MZP28856.1"/>
    <property type="molecule type" value="Genomic_DNA"/>
</dbReference>
<dbReference type="GO" id="GO:0030976">
    <property type="term" value="F:thiamine pyrophosphate binding"/>
    <property type="evidence" value="ECO:0007669"/>
    <property type="project" value="UniProtKB-UniRule"/>
</dbReference>
<feature type="domain" description="Thiamine pyrophosphate enzyme central" evidence="15">
    <location>
        <begin position="195"/>
        <end position="330"/>
    </location>
</feature>
<dbReference type="UniPathway" id="UPA00047">
    <property type="reaction ID" value="UER00055"/>
</dbReference>
<evidence type="ECO:0000256" key="14">
    <source>
        <dbReference type="RuleBase" id="RU003591"/>
    </source>
</evidence>
<dbReference type="GO" id="GO:0003984">
    <property type="term" value="F:acetolactate synthase activity"/>
    <property type="evidence" value="ECO:0007669"/>
    <property type="project" value="UniProtKB-EC"/>
</dbReference>
<dbReference type="FunFam" id="3.40.50.970:FF:000007">
    <property type="entry name" value="Acetolactate synthase"/>
    <property type="match status" value="1"/>
</dbReference>
<dbReference type="EC" id="2.2.1.6" evidence="4 14"/>
<evidence type="ECO:0000256" key="10">
    <source>
        <dbReference type="ARBA" id="ARBA00022842"/>
    </source>
</evidence>
<dbReference type="InterPro" id="IPR000399">
    <property type="entry name" value="TPP-bd_CS"/>
</dbReference>
<organism evidence="18 19">
    <name type="scientific">Heliomicrobium undosum</name>
    <dbReference type="NCBI Taxonomy" id="121734"/>
    <lineage>
        <taxon>Bacteria</taxon>
        <taxon>Bacillati</taxon>
        <taxon>Bacillota</taxon>
        <taxon>Clostridia</taxon>
        <taxon>Eubacteriales</taxon>
        <taxon>Heliobacteriaceae</taxon>
        <taxon>Heliomicrobium</taxon>
    </lineage>
</organism>
<comment type="caution">
    <text evidence="18">The sequence shown here is derived from an EMBL/GenBank/DDBJ whole genome shotgun (WGS) entry which is preliminary data.</text>
</comment>
<dbReference type="GO" id="GO:0009099">
    <property type="term" value="P:L-valine biosynthetic process"/>
    <property type="evidence" value="ECO:0007669"/>
    <property type="project" value="UniProtKB-UniPathway"/>
</dbReference>
<evidence type="ECO:0000259" key="17">
    <source>
        <dbReference type="Pfam" id="PF02776"/>
    </source>
</evidence>
<dbReference type="Pfam" id="PF02775">
    <property type="entry name" value="TPP_enzyme_C"/>
    <property type="match status" value="1"/>
</dbReference>
<comment type="catalytic activity">
    <reaction evidence="13 14">
        <text>2 pyruvate + H(+) = (2S)-2-acetolactate + CO2</text>
        <dbReference type="Rhea" id="RHEA:25249"/>
        <dbReference type="ChEBI" id="CHEBI:15361"/>
        <dbReference type="ChEBI" id="CHEBI:15378"/>
        <dbReference type="ChEBI" id="CHEBI:16526"/>
        <dbReference type="ChEBI" id="CHEBI:58476"/>
        <dbReference type="EC" id="2.2.1.6"/>
    </reaction>
</comment>
<dbReference type="Proteomes" id="UP000463470">
    <property type="component" value="Unassembled WGS sequence"/>
</dbReference>
<sequence>MSGMKMTGAQAIVTSLEKEGVELIFGYPGGQVLPLYDALYDCKLRHVLTRHEQGAAHAADGYARATGKVGVCFATSGPGATNLITGIATAYMDSVPMVCITGQVPLSVIGKDSFQEADITGITAPITKHNYLVKNAKDLPRVIKEAFYIARTGRPGPVVIDVPKCLMTTTIDFEYPETVQLRGYKPQAEGKPAEVEAVAQALAEAKKPLFFVGGGVINAEAAPLLRRVVETHRIPVIGSLMGLGAIPVTDPLFLGMVGMHGTVAANRAVMECDLLVGIGVRFDDRVTGLLARFAANARIAHFDIDRAEVNKNVVADLAVVGDLRWSLAALESAMADLGGEGGRRWEDWRLQVTRWSEEAPLSYQKSDDVIKPQSVIEEIDRQTKSEAVIVTDVGQHQMWAAQYCRFQRPRSFITSGGLGTMGYGLPAAIGAQMGQPNEPVVLISGDGSFLMNCQELATAVEHQLPLKVAILNNNVLGMVRQWQKLFFNQRYSYTRFANGGTDYVRLAEAFGATGLRAETPEELPEVIAKALATEGPVVMDIRVCADENVLPMVPAGAPLDQMINGEVK</sequence>
<evidence type="ECO:0000256" key="9">
    <source>
        <dbReference type="ARBA" id="ARBA00022827"/>
    </source>
</evidence>
<dbReference type="PANTHER" id="PTHR18968:SF13">
    <property type="entry name" value="ACETOLACTATE SYNTHASE CATALYTIC SUBUNIT, MITOCHONDRIAL"/>
    <property type="match status" value="1"/>
</dbReference>
<dbReference type="SUPFAM" id="SSF52467">
    <property type="entry name" value="DHS-like NAD/FAD-binding domain"/>
    <property type="match status" value="1"/>
</dbReference>
<comment type="similarity">
    <text evidence="3 14">Belongs to the TPP enzyme family.</text>
</comment>
<dbReference type="GO" id="GO:0050660">
    <property type="term" value="F:flavin adenine dinucleotide binding"/>
    <property type="evidence" value="ECO:0007669"/>
    <property type="project" value="InterPro"/>
</dbReference>
<evidence type="ECO:0000259" key="16">
    <source>
        <dbReference type="Pfam" id="PF02775"/>
    </source>
</evidence>
<dbReference type="PANTHER" id="PTHR18968">
    <property type="entry name" value="THIAMINE PYROPHOSPHATE ENZYMES"/>
    <property type="match status" value="1"/>
</dbReference>
<accession>A0A845L004</accession>
<evidence type="ECO:0000256" key="13">
    <source>
        <dbReference type="ARBA" id="ARBA00048670"/>
    </source>
</evidence>
<feature type="domain" description="Thiamine pyrophosphate enzyme TPP-binding" evidence="16">
    <location>
        <begin position="392"/>
        <end position="541"/>
    </location>
</feature>
<dbReference type="Pfam" id="PF00205">
    <property type="entry name" value="TPP_enzyme_M"/>
    <property type="match status" value="1"/>
</dbReference>
<comment type="cofactor">
    <cofactor evidence="14">
        <name>Mg(2+)</name>
        <dbReference type="ChEBI" id="CHEBI:18420"/>
    </cofactor>
    <text evidence="14">Binds 1 Mg(2+) ion per subunit.</text>
</comment>